<evidence type="ECO:0000313" key="1">
    <source>
        <dbReference type="EMBL" id="MFM9332209.1"/>
    </source>
</evidence>
<comment type="caution">
    <text evidence="1">The sequence shown here is derived from an EMBL/GenBank/DDBJ whole genome shotgun (WGS) entry which is preliminary data.</text>
</comment>
<protein>
    <submittedName>
        <fullName evidence="1">MerR family transcriptional regulator</fullName>
    </submittedName>
</protein>
<evidence type="ECO:0000313" key="2">
    <source>
        <dbReference type="Proteomes" id="UP001631969"/>
    </source>
</evidence>
<gene>
    <name evidence="1" type="ORF">ACI1P1_28330</name>
</gene>
<name>A0ACC7P571_9BACL</name>
<reference evidence="1" key="1">
    <citation type="submission" date="2024-12" db="EMBL/GenBank/DDBJ databases">
        <authorList>
            <person name="Wu N."/>
        </authorList>
    </citation>
    <scope>NUCLEOTIDE SEQUENCE</scope>
    <source>
        <strain evidence="1">P15</strain>
    </source>
</reference>
<organism evidence="1 2">
    <name type="scientific">Paenibacillus mesotrionivorans</name>
    <dbReference type="NCBI Taxonomy" id="3160968"/>
    <lineage>
        <taxon>Bacteria</taxon>
        <taxon>Bacillati</taxon>
        <taxon>Bacillota</taxon>
        <taxon>Bacilli</taxon>
        <taxon>Bacillales</taxon>
        <taxon>Paenibacillaceae</taxon>
        <taxon>Paenibacillus</taxon>
    </lineage>
</organism>
<keyword evidence="2" id="KW-1185">Reference proteome</keyword>
<accession>A0ACC7P571</accession>
<dbReference type="Proteomes" id="UP001631969">
    <property type="component" value="Unassembled WGS sequence"/>
</dbReference>
<sequence length="157" mass="18548">MDKHYSIQEVSRLLQIPKDTLRYYDRKGIVSPSRKENRYRRYSKKDLIDLMNIQILQYADFTLEEIKSKFHFHKMQHIDPADCDELASFLDAKQAETRKKIEHLENISELLQATAETLRDLNPDSDRRLAETVRNIYQNIRGKAPLILEEGCDGHED</sequence>
<dbReference type="EMBL" id="JBJURJ010000027">
    <property type="protein sequence ID" value="MFM9332209.1"/>
    <property type="molecule type" value="Genomic_DNA"/>
</dbReference>
<proteinExistence type="predicted"/>